<organism evidence="3 4">
    <name type="scientific">Streptomyces boluensis</name>
    <dbReference type="NCBI Taxonomy" id="1775135"/>
    <lineage>
        <taxon>Bacteria</taxon>
        <taxon>Bacillati</taxon>
        <taxon>Actinomycetota</taxon>
        <taxon>Actinomycetes</taxon>
        <taxon>Kitasatosporales</taxon>
        <taxon>Streptomycetaceae</taxon>
        <taxon>Streptomyces</taxon>
    </lineage>
</organism>
<evidence type="ECO:0000313" key="3">
    <source>
        <dbReference type="EMBL" id="NBE56845.1"/>
    </source>
</evidence>
<dbReference type="InterPro" id="IPR036928">
    <property type="entry name" value="AS_sf"/>
</dbReference>
<gene>
    <name evidence="3" type="ORF">GUY60_36600</name>
</gene>
<dbReference type="Proteomes" id="UP000598297">
    <property type="component" value="Unassembled WGS sequence"/>
</dbReference>
<keyword evidence="4" id="KW-1185">Reference proteome</keyword>
<dbReference type="Gene3D" id="3.90.1300.10">
    <property type="entry name" value="Amidase signature (AS) domain"/>
    <property type="match status" value="1"/>
</dbReference>
<evidence type="ECO:0000313" key="4">
    <source>
        <dbReference type="Proteomes" id="UP000598297"/>
    </source>
</evidence>
<comment type="similarity">
    <text evidence="1">Belongs to the amidase family.</text>
</comment>
<dbReference type="SUPFAM" id="SSF75304">
    <property type="entry name" value="Amidase signature (AS) enzymes"/>
    <property type="match status" value="1"/>
</dbReference>
<dbReference type="Pfam" id="PF01425">
    <property type="entry name" value="Amidase"/>
    <property type="match status" value="1"/>
</dbReference>
<dbReference type="InterPro" id="IPR023631">
    <property type="entry name" value="Amidase_dom"/>
</dbReference>
<feature type="non-terminal residue" evidence="3">
    <location>
        <position position="1"/>
    </location>
</feature>
<feature type="domain" description="Amidase" evidence="2">
    <location>
        <begin position="98"/>
        <end position="192"/>
    </location>
</feature>
<dbReference type="PANTHER" id="PTHR11895:SF7">
    <property type="entry name" value="GLUTAMYL-TRNA(GLN) AMIDOTRANSFERASE SUBUNIT A, MITOCHONDRIAL"/>
    <property type="match status" value="1"/>
</dbReference>
<dbReference type="InterPro" id="IPR000120">
    <property type="entry name" value="Amidase"/>
</dbReference>
<dbReference type="PANTHER" id="PTHR11895">
    <property type="entry name" value="TRANSAMIDASE"/>
    <property type="match status" value="1"/>
</dbReference>
<dbReference type="GO" id="GO:0003824">
    <property type="term" value="F:catalytic activity"/>
    <property type="evidence" value="ECO:0007669"/>
    <property type="project" value="InterPro"/>
</dbReference>
<accession>A0A964XPR0</accession>
<sequence length="211" mass="23045">ASPAPLRIAVSTRGPLVGVPVTHAYATAAREAGKVLGGLGHRTATEDPPYPFWLGTTALAHWTAGTYRDSEGLDPALLAPRTRRHAALGARCVRGVERGERREQLRRRLEPFFARHDVLLTPALARRGPLAGPWHERGWLRNLLTNTRCSPFTPVWNLTGWPALSLPFGYLASGAPCAIQLVGAPGRERQLLDVAAALEEQRPWQRTAPLP</sequence>
<reference evidence="3" key="1">
    <citation type="submission" date="2020-01" db="EMBL/GenBank/DDBJ databases">
        <title>Whole-genome analyses of novel actinobacteria.</title>
        <authorList>
            <person name="Sahin N."/>
        </authorList>
    </citation>
    <scope>NUCLEOTIDE SEQUENCE</scope>
    <source>
        <strain evidence="3">YC537</strain>
    </source>
</reference>
<dbReference type="EMBL" id="JAAAHS010000613">
    <property type="protein sequence ID" value="NBE56845.1"/>
    <property type="molecule type" value="Genomic_DNA"/>
</dbReference>
<proteinExistence type="inferred from homology"/>
<dbReference type="AlphaFoldDB" id="A0A964XPR0"/>
<protein>
    <submittedName>
        <fullName evidence="3">Amidase</fullName>
    </submittedName>
</protein>
<evidence type="ECO:0000256" key="1">
    <source>
        <dbReference type="ARBA" id="ARBA00009199"/>
    </source>
</evidence>
<name>A0A964XPR0_9ACTN</name>
<dbReference type="RefSeq" id="WP_246236115.1">
    <property type="nucleotide sequence ID" value="NZ_JAAAHS010000613.1"/>
</dbReference>
<evidence type="ECO:0000259" key="2">
    <source>
        <dbReference type="Pfam" id="PF01425"/>
    </source>
</evidence>
<comment type="caution">
    <text evidence="3">The sequence shown here is derived from an EMBL/GenBank/DDBJ whole genome shotgun (WGS) entry which is preliminary data.</text>
</comment>